<dbReference type="GO" id="GO:0022857">
    <property type="term" value="F:transmembrane transporter activity"/>
    <property type="evidence" value="ECO:0007669"/>
    <property type="project" value="TreeGrafter"/>
</dbReference>
<feature type="transmembrane region" description="Helical" evidence="7">
    <location>
        <begin position="756"/>
        <end position="773"/>
    </location>
</feature>
<feature type="domain" description="ABC3 transporter permease C-terminal" evidence="8">
    <location>
        <begin position="238"/>
        <end position="354"/>
    </location>
</feature>
<dbReference type="RefSeq" id="WP_166233898.1">
    <property type="nucleotide sequence ID" value="NZ_CP049865.1"/>
</dbReference>
<keyword evidence="11" id="KW-1185">Reference proteome</keyword>
<evidence type="ECO:0000256" key="6">
    <source>
        <dbReference type="ARBA" id="ARBA00038076"/>
    </source>
</evidence>
<comment type="similarity">
    <text evidence="6">Belongs to the ABC-4 integral membrane protein family.</text>
</comment>
<feature type="transmembrane region" description="Helical" evidence="7">
    <location>
        <begin position="718"/>
        <end position="744"/>
    </location>
</feature>
<dbReference type="AlphaFoldDB" id="A0A6G7Y7F6"/>
<proteinExistence type="inferred from homology"/>
<sequence length="793" mass="80074">MLREPRRLISSSLAILLGVAFTCATLLLGGSLSRSYADQVAGRAGDAAVVVDGTRSAGLPTDVPAAIAAVPGVTATRPLVSGSQVYGSPQFYLMVETLPAQGGTHPIEGRMPAAPGEVVINEAMAKTGKVGVGATLTWADAPASTVVGIVKVASDASASPGQPLLLGPNETILPLVGDFYAQVMVAGTGDPQALADAIAAVPQVKAAEARTVTAATWIADLVEDFTVGTQIVTAVLLTFGVIAFFVAALVISNTFAILVAQRTRQLALLRCLGASRGQTFRQVIGEAALTAAVAGVLGLGVGVGLTALLPVFAPDMFSAATVVPDPVSLVVPWLAGIAVTVLAAIVPARAATRVAPLAALRPTLEARSGRPIGATRTVIGALALLAGAALLAYGGVRHELPFGLAGGVVSFTGVLLLAPWWIPAMARLLGTPFRGTVVGRLAAENTRRNPRRAAATAGALLIGTTLVTMVLTGSSVAQATIDEANARRYPAEVMIAGTLTPDVADKVRAVEGVAAARQVPTFTTGIEGGTKPDFASVLGVTDQDVAALGWSGLSGLRDDEVALDAGNGITQGSRLRLVAADESRVDVVARIVPQATLTAVTPALLKRLAPEATEVLLVKLSPGADASATLGALGTALADHPGLEVASAQGEKEMLASVFNTLLLVVLALLAVSVLISLVGVGNTLGLSVLERGRETALLRALGLDRAAVGRMLGGEALLLAAVAAVSGIALGIAYGLAGVGALLVIDMPIVVRLPWLQLALVAALTLGCAWLASMLPARRAAAVPPAAALAQE</sequence>
<dbReference type="Proteomes" id="UP000501058">
    <property type="component" value="Chromosome"/>
</dbReference>
<dbReference type="KEGG" id="prv:G7070_11755"/>
<protein>
    <submittedName>
        <fullName evidence="10">FtsX-like permease family protein</fullName>
    </submittedName>
</protein>
<evidence type="ECO:0000313" key="10">
    <source>
        <dbReference type="EMBL" id="QIK72824.1"/>
    </source>
</evidence>
<feature type="domain" description="MacB-like periplasmic core" evidence="9">
    <location>
        <begin position="13"/>
        <end position="200"/>
    </location>
</feature>
<feature type="transmembrane region" description="Helical" evidence="7">
    <location>
        <begin position="373"/>
        <end position="396"/>
    </location>
</feature>
<organism evidence="10 11">
    <name type="scientific">Propioniciclava coleopterorum</name>
    <dbReference type="NCBI Taxonomy" id="2714937"/>
    <lineage>
        <taxon>Bacteria</taxon>
        <taxon>Bacillati</taxon>
        <taxon>Actinomycetota</taxon>
        <taxon>Actinomycetes</taxon>
        <taxon>Propionibacteriales</taxon>
        <taxon>Propionibacteriaceae</taxon>
        <taxon>Propioniciclava</taxon>
    </lineage>
</organism>
<keyword evidence="3 7" id="KW-0812">Transmembrane</keyword>
<dbReference type="PANTHER" id="PTHR30572">
    <property type="entry name" value="MEMBRANE COMPONENT OF TRANSPORTER-RELATED"/>
    <property type="match status" value="1"/>
</dbReference>
<dbReference type="Pfam" id="PF12704">
    <property type="entry name" value="MacB_PCD"/>
    <property type="match status" value="1"/>
</dbReference>
<dbReference type="InterPro" id="IPR050250">
    <property type="entry name" value="Macrolide_Exporter_MacB"/>
</dbReference>
<evidence type="ECO:0000256" key="3">
    <source>
        <dbReference type="ARBA" id="ARBA00022692"/>
    </source>
</evidence>
<dbReference type="InterPro" id="IPR003838">
    <property type="entry name" value="ABC3_permease_C"/>
</dbReference>
<gene>
    <name evidence="10" type="ORF">G7070_11755</name>
</gene>
<keyword evidence="2" id="KW-1003">Cell membrane</keyword>
<evidence type="ECO:0000256" key="5">
    <source>
        <dbReference type="ARBA" id="ARBA00023136"/>
    </source>
</evidence>
<feature type="transmembrane region" description="Helical" evidence="7">
    <location>
        <begin position="662"/>
        <end position="690"/>
    </location>
</feature>
<accession>A0A6G7Y7F6</accession>
<evidence type="ECO:0000259" key="8">
    <source>
        <dbReference type="Pfam" id="PF02687"/>
    </source>
</evidence>
<feature type="transmembrane region" description="Helical" evidence="7">
    <location>
        <begin position="333"/>
        <end position="352"/>
    </location>
</feature>
<comment type="subcellular location">
    <subcellularLocation>
        <location evidence="1">Cell membrane</location>
        <topology evidence="1">Multi-pass membrane protein</topology>
    </subcellularLocation>
</comment>
<evidence type="ECO:0000256" key="1">
    <source>
        <dbReference type="ARBA" id="ARBA00004651"/>
    </source>
</evidence>
<dbReference type="InterPro" id="IPR025857">
    <property type="entry name" value="MacB_PCD"/>
</dbReference>
<evidence type="ECO:0000256" key="2">
    <source>
        <dbReference type="ARBA" id="ARBA00022475"/>
    </source>
</evidence>
<dbReference type="Pfam" id="PF02687">
    <property type="entry name" value="FtsX"/>
    <property type="match status" value="2"/>
</dbReference>
<evidence type="ECO:0000256" key="7">
    <source>
        <dbReference type="SAM" id="Phobius"/>
    </source>
</evidence>
<feature type="transmembrane region" description="Helical" evidence="7">
    <location>
        <begin position="453"/>
        <end position="471"/>
    </location>
</feature>
<feature type="domain" description="ABC3 transporter permease C-terminal" evidence="8">
    <location>
        <begin position="669"/>
        <end position="785"/>
    </location>
</feature>
<dbReference type="EMBL" id="CP049865">
    <property type="protein sequence ID" value="QIK72824.1"/>
    <property type="molecule type" value="Genomic_DNA"/>
</dbReference>
<name>A0A6G7Y7F6_9ACTN</name>
<reference evidence="10 11" key="1">
    <citation type="submission" date="2020-03" db="EMBL/GenBank/DDBJ databases">
        <title>Propioniciclava sp. nov., isolated from Hydrophilus acuminatus.</title>
        <authorList>
            <person name="Hyun D.-W."/>
            <person name="Bae J.-W."/>
        </authorList>
    </citation>
    <scope>NUCLEOTIDE SEQUENCE [LARGE SCALE GENOMIC DNA]</scope>
    <source>
        <strain evidence="10 11">HDW11</strain>
    </source>
</reference>
<keyword evidence="5 7" id="KW-0472">Membrane</keyword>
<keyword evidence="4 7" id="KW-1133">Transmembrane helix</keyword>
<evidence type="ECO:0000313" key="11">
    <source>
        <dbReference type="Proteomes" id="UP000501058"/>
    </source>
</evidence>
<evidence type="ECO:0000259" key="9">
    <source>
        <dbReference type="Pfam" id="PF12704"/>
    </source>
</evidence>
<evidence type="ECO:0000256" key="4">
    <source>
        <dbReference type="ARBA" id="ARBA00022989"/>
    </source>
</evidence>
<feature type="transmembrane region" description="Helical" evidence="7">
    <location>
        <begin position="288"/>
        <end position="313"/>
    </location>
</feature>
<dbReference type="PANTHER" id="PTHR30572:SF4">
    <property type="entry name" value="ABC TRANSPORTER PERMEASE YTRF"/>
    <property type="match status" value="1"/>
</dbReference>
<feature type="transmembrane region" description="Helical" evidence="7">
    <location>
        <begin position="234"/>
        <end position="260"/>
    </location>
</feature>
<feature type="transmembrane region" description="Helical" evidence="7">
    <location>
        <begin position="402"/>
        <end position="422"/>
    </location>
</feature>
<dbReference type="GO" id="GO:0005886">
    <property type="term" value="C:plasma membrane"/>
    <property type="evidence" value="ECO:0007669"/>
    <property type="project" value="UniProtKB-SubCell"/>
</dbReference>